<feature type="compositionally biased region" description="Polar residues" evidence="1">
    <location>
        <begin position="41"/>
        <end position="55"/>
    </location>
</feature>
<organism evidence="2 3">
    <name type="scientific">Aspergillus wentii DTO 134E9</name>
    <dbReference type="NCBI Taxonomy" id="1073089"/>
    <lineage>
        <taxon>Eukaryota</taxon>
        <taxon>Fungi</taxon>
        <taxon>Dikarya</taxon>
        <taxon>Ascomycota</taxon>
        <taxon>Pezizomycotina</taxon>
        <taxon>Eurotiomycetes</taxon>
        <taxon>Eurotiomycetidae</taxon>
        <taxon>Eurotiales</taxon>
        <taxon>Aspergillaceae</taxon>
        <taxon>Aspergillus</taxon>
        <taxon>Aspergillus subgen. Cremei</taxon>
    </lineage>
</organism>
<sequence length="558" mass="61624">MEEIIPKPLRIAKTPRPHKRTNSSASALIYPWIPCRQSSLRGNPRQCSDESATSTTPPPGDNFRSIRIPKNRQSDTPISKDSLRPRPRITESSECTDESGAHNREIETCDGPCPTPHFPRFFSGWSFRSWNSTMRRLSLDSKNDPTDTSDIVSRNASRGANEKRNETCYAKKSPIILPSRVVLGYEKNEILAPRGISITGVNVEATPKSPIIGPEPLSIWVTAEITADIDYDESLKTGWLTPLDVVIILDRIPQSSIGLLRQQAVSSLAVASSLNSDTDRFAIAYINGNAKDGFGVLLPLGMHSFESAQIAVDTYSLYQLTSARATKSNVRKVVSQVSNMFCHERAALCHIFFVTATPTHFSMPTIDKNIGFHTISPVCFYPFAGPEVPSGWHIFCDMETYDTESSEAVLKNKIYAVVGHLHAGIDPGIITDLDLSLVPGDNCAVQSILEETHLSILRPGEKWIVPIQISVPGAPSRPELQMVDRITWNGSNTSLNTLVNQLHDFFKELPHQGSVQHILTAQLGYKHSLLPSRSVVHTESHCTVVRNAQGSQTALWDI</sequence>
<dbReference type="RefSeq" id="XP_040688560.1">
    <property type="nucleotide sequence ID" value="XM_040837070.1"/>
</dbReference>
<name>A0A1L9RIZ4_ASPWE</name>
<accession>A0A1L9RIZ4</accession>
<evidence type="ECO:0000256" key="1">
    <source>
        <dbReference type="SAM" id="MobiDB-lite"/>
    </source>
</evidence>
<dbReference type="VEuPathDB" id="FungiDB:ASPWEDRAFT_481845"/>
<evidence type="ECO:0000313" key="2">
    <source>
        <dbReference type="EMBL" id="OJJ34884.1"/>
    </source>
</evidence>
<feature type="region of interest" description="Disordered" evidence="1">
    <location>
        <begin position="139"/>
        <end position="164"/>
    </location>
</feature>
<feature type="compositionally biased region" description="Basic and acidic residues" evidence="1">
    <location>
        <begin position="81"/>
        <end position="91"/>
    </location>
</feature>
<keyword evidence="3" id="KW-1185">Reference proteome</keyword>
<protein>
    <submittedName>
        <fullName evidence="2">Uncharacterized protein</fullName>
    </submittedName>
</protein>
<dbReference type="EMBL" id="KV878212">
    <property type="protein sequence ID" value="OJJ34884.1"/>
    <property type="molecule type" value="Genomic_DNA"/>
</dbReference>
<evidence type="ECO:0000313" key="3">
    <source>
        <dbReference type="Proteomes" id="UP000184383"/>
    </source>
</evidence>
<dbReference type="Proteomes" id="UP000184383">
    <property type="component" value="Unassembled WGS sequence"/>
</dbReference>
<feature type="region of interest" description="Disordered" evidence="1">
    <location>
        <begin position="41"/>
        <end position="110"/>
    </location>
</feature>
<dbReference type="AlphaFoldDB" id="A0A1L9RIZ4"/>
<feature type="compositionally biased region" description="Polar residues" evidence="1">
    <location>
        <begin position="146"/>
        <end position="158"/>
    </location>
</feature>
<reference evidence="3" key="1">
    <citation type="journal article" date="2017" name="Genome Biol.">
        <title>Comparative genomics reveals high biological diversity and specific adaptations in the industrially and medically important fungal genus Aspergillus.</title>
        <authorList>
            <person name="de Vries R.P."/>
            <person name="Riley R."/>
            <person name="Wiebenga A."/>
            <person name="Aguilar-Osorio G."/>
            <person name="Amillis S."/>
            <person name="Uchima C.A."/>
            <person name="Anderluh G."/>
            <person name="Asadollahi M."/>
            <person name="Askin M."/>
            <person name="Barry K."/>
            <person name="Battaglia E."/>
            <person name="Bayram O."/>
            <person name="Benocci T."/>
            <person name="Braus-Stromeyer S.A."/>
            <person name="Caldana C."/>
            <person name="Canovas D."/>
            <person name="Cerqueira G.C."/>
            <person name="Chen F."/>
            <person name="Chen W."/>
            <person name="Choi C."/>
            <person name="Clum A."/>
            <person name="Dos Santos R.A."/>
            <person name="Damasio A.R."/>
            <person name="Diallinas G."/>
            <person name="Emri T."/>
            <person name="Fekete E."/>
            <person name="Flipphi M."/>
            <person name="Freyberg S."/>
            <person name="Gallo A."/>
            <person name="Gournas C."/>
            <person name="Habgood R."/>
            <person name="Hainaut M."/>
            <person name="Harispe M.L."/>
            <person name="Henrissat B."/>
            <person name="Hilden K.S."/>
            <person name="Hope R."/>
            <person name="Hossain A."/>
            <person name="Karabika E."/>
            <person name="Karaffa L."/>
            <person name="Karanyi Z."/>
            <person name="Krasevec N."/>
            <person name="Kuo A."/>
            <person name="Kusch H."/>
            <person name="LaButti K."/>
            <person name="Lagendijk E.L."/>
            <person name="Lapidus A."/>
            <person name="Levasseur A."/>
            <person name="Lindquist E."/>
            <person name="Lipzen A."/>
            <person name="Logrieco A.F."/>
            <person name="MacCabe A."/>
            <person name="Maekelae M.R."/>
            <person name="Malavazi I."/>
            <person name="Melin P."/>
            <person name="Meyer V."/>
            <person name="Mielnichuk N."/>
            <person name="Miskei M."/>
            <person name="Molnar A.P."/>
            <person name="Mule G."/>
            <person name="Ngan C.Y."/>
            <person name="Orejas M."/>
            <person name="Orosz E."/>
            <person name="Ouedraogo J.P."/>
            <person name="Overkamp K.M."/>
            <person name="Park H.-S."/>
            <person name="Perrone G."/>
            <person name="Piumi F."/>
            <person name="Punt P.J."/>
            <person name="Ram A.F."/>
            <person name="Ramon A."/>
            <person name="Rauscher S."/>
            <person name="Record E."/>
            <person name="Riano-Pachon D.M."/>
            <person name="Robert V."/>
            <person name="Roehrig J."/>
            <person name="Ruller R."/>
            <person name="Salamov A."/>
            <person name="Salih N.S."/>
            <person name="Samson R.A."/>
            <person name="Sandor E."/>
            <person name="Sanguinetti M."/>
            <person name="Schuetze T."/>
            <person name="Sepcic K."/>
            <person name="Shelest E."/>
            <person name="Sherlock G."/>
            <person name="Sophianopoulou V."/>
            <person name="Squina F.M."/>
            <person name="Sun H."/>
            <person name="Susca A."/>
            <person name="Todd R.B."/>
            <person name="Tsang A."/>
            <person name="Unkles S.E."/>
            <person name="van de Wiele N."/>
            <person name="van Rossen-Uffink D."/>
            <person name="Oliveira J.V."/>
            <person name="Vesth T.C."/>
            <person name="Visser J."/>
            <person name="Yu J.-H."/>
            <person name="Zhou M."/>
            <person name="Andersen M.R."/>
            <person name="Archer D.B."/>
            <person name="Baker S.E."/>
            <person name="Benoit I."/>
            <person name="Brakhage A.A."/>
            <person name="Braus G.H."/>
            <person name="Fischer R."/>
            <person name="Frisvad J.C."/>
            <person name="Goldman G.H."/>
            <person name="Houbraken J."/>
            <person name="Oakley B."/>
            <person name="Pocsi I."/>
            <person name="Scazzocchio C."/>
            <person name="Seiboth B."/>
            <person name="vanKuyk P.A."/>
            <person name="Wortman J."/>
            <person name="Dyer P.S."/>
            <person name="Grigoriev I.V."/>
        </authorList>
    </citation>
    <scope>NUCLEOTIDE SEQUENCE [LARGE SCALE GENOMIC DNA]</scope>
    <source>
        <strain evidence="3">DTO 134E9</strain>
    </source>
</reference>
<feature type="region of interest" description="Disordered" evidence="1">
    <location>
        <begin position="1"/>
        <end position="23"/>
    </location>
</feature>
<gene>
    <name evidence="2" type="ORF">ASPWEDRAFT_481845</name>
</gene>
<proteinExistence type="predicted"/>
<dbReference type="GeneID" id="63752918"/>
<dbReference type="OrthoDB" id="5596422at2759"/>